<organism evidence="2 3">
    <name type="scientific">Cellulomonas algicola</name>
    <dbReference type="NCBI Taxonomy" id="2071633"/>
    <lineage>
        <taxon>Bacteria</taxon>
        <taxon>Bacillati</taxon>
        <taxon>Actinomycetota</taxon>
        <taxon>Actinomycetes</taxon>
        <taxon>Micrococcales</taxon>
        <taxon>Cellulomonadaceae</taxon>
        <taxon>Cellulomonas</taxon>
    </lineage>
</organism>
<keyword evidence="1" id="KW-0812">Transmembrane</keyword>
<evidence type="ECO:0000313" key="2">
    <source>
        <dbReference type="EMBL" id="GCD20183.1"/>
    </source>
</evidence>
<accession>A0A401UZQ2</accession>
<sequence>MYVPVEMITAVVGVIGSIIVALVARLTGWTRDDRQRARIVRDAELWNALPKNSPARAPLGDHIATSTAHLLARRSADRQLDVLWSAGAWSAFAGWVLLLVFSTFNYDPFEPFWISQIRYALAIAICATAVLTAAFWGSAVWVGAPRAWRWLKSRF</sequence>
<protein>
    <submittedName>
        <fullName evidence="2">Uncharacterized protein</fullName>
    </submittedName>
</protein>
<reference evidence="2 3" key="1">
    <citation type="submission" date="2018-11" db="EMBL/GenBank/DDBJ databases">
        <title>Draft genome sequence of Cellulomonas takizawaensis strain TKZ-21.</title>
        <authorList>
            <person name="Yamamura H."/>
            <person name="Hayashi T."/>
            <person name="Hamada M."/>
            <person name="Serisawa Y."/>
            <person name="Matsuyama K."/>
            <person name="Nakagawa Y."/>
            <person name="Otoguro M."/>
            <person name="Yanagida F."/>
            <person name="Hayakawa M."/>
        </authorList>
    </citation>
    <scope>NUCLEOTIDE SEQUENCE [LARGE SCALE GENOMIC DNA]</scope>
    <source>
        <strain evidence="2 3">TKZ-21</strain>
    </source>
</reference>
<keyword evidence="3" id="KW-1185">Reference proteome</keyword>
<dbReference type="AlphaFoldDB" id="A0A401UZQ2"/>
<dbReference type="Proteomes" id="UP000288246">
    <property type="component" value="Unassembled WGS sequence"/>
</dbReference>
<evidence type="ECO:0000256" key="1">
    <source>
        <dbReference type="SAM" id="Phobius"/>
    </source>
</evidence>
<dbReference type="EMBL" id="BHYL01000125">
    <property type="protein sequence ID" value="GCD20183.1"/>
    <property type="molecule type" value="Genomic_DNA"/>
</dbReference>
<feature type="transmembrane region" description="Helical" evidence="1">
    <location>
        <begin position="6"/>
        <end position="28"/>
    </location>
</feature>
<name>A0A401UZQ2_9CELL</name>
<feature type="transmembrane region" description="Helical" evidence="1">
    <location>
        <begin position="82"/>
        <end position="101"/>
    </location>
</feature>
<proteinExistence type="predicted"/>
<keyword evidence="1" id="KW-0472">Membrane</keyword>
<gene>
    <name evidence="2" type="ORF">CTKZ_17450</name>
</gene>
<evidence type="ECO:0000313" key="3">
    <source>
        <dbReference type="Proteomes" id="UP000288246"/>
    </source>
</evidence>
<keyword evidence="1" id="KW-1133">Transmembrane helix</keyword>
<feature type="transmembrane region" description="Helical" evidence="1">
    <location>
        <begin position="121"/>
        <end position="144"/>
    </location>
</feature>
<comment type="caution">
    <text evidence="2">The sequence shown here is derived from an EMBL/GenBank/DDBJ whole genome shotgun (WGS) entry which is preliminary data.</text>
</comment>